<organism evidence="1 2">
    <name type="scientific">Paenibacillus baekrokdamisoli</name>
    <dbReference type="NCBI Taxonomy" id="1712516"/>
    <lineage>
        <taxon>Bacteria</taxon>
        <taxon>Bacillati</taxon>
        <taxon>Bacillota</taxon>
        <taxon>Bacilli</taxon>
        <taxon>Bacillales</taxon>
        <taxon>Paenibacillaceae</taxon>
        <taxon>Paenibacillus</taxon>
    </lineage>
</organism>
<dbReference type="OrthoDB" id="177731at2"/>
<evidence type="ECO:0000313" key="1">
    <source>
        <dbReference type="EMBL" id="BBH24110.1"/>
    </source>
</evidence>
<dbReference type="Gene3D" id="2.60.120.260">
    <property type="entry name" value="Galactose-binding domain-like"/>
    <property type="match status" value="1"/>
</dbReference>
<dbReference type="SMART" id="SM00060">
    <property type="entry name" value="FN3"/>
    <property type="match status" value="2"/>
</dbReference>
<dbReference type="SUPFAM" id="SSF49785">
    <property type="entry name" value="Galactose-binding domain-like"/>
    <property type="match status" value="1"/>
</dbReference>
<dbReference type="SUPFAM" id="SSF49265">
    <property type="entry name" value="Fibronectin type III"/>
    <property type="match status" value="1"/>
</dbReference>
<dbReference type="InterPro" id="IPR013783">
    <property type="entry name" value="Ig-like_fold"/>
</dbReference>
<dbReference type="KEGG" id="pbk:Back11_54550"/>
<name>A0A3G9IYX9_9BACL</name>
<dbReference type="Gene3D" id="2.60.40.10">
    <property type="entry name" value="Immunoglobulins"/>
    <property type="match status" value="2"/>
</dbReference>
<dbReference type="InterPro" id="IPR036116">
    <property type="entry name" value="FN3_sf"/>
</dbReference>
<dbReference type="InterPro" id="IPR000421">
    <property type="entry name" value="FA58C"/>
</dbReference>
<dbReference type="Pfam" id="PF00041">
    <property type="entry name" value="fn3"/>
    <property type="match status" value="2"/>
</dbReference>
<accession>A0A3G9IYX9</accession>
<dbReference type="InterPro" id="IPR017853">
    <property type="entry name" value="GH"/>
</dbReference>
<evidence type="ECO:0000313" key="2">
    <source>
        <dbReference type="Proteomes" id="UP000275368"/>
    </source>
</evidence>
<dbReference type="AlphaFoldDB" id="A0A3G9IYX9"/>
<dbReference type="SUPFAM" id="SSF51445">
    <property type="entry name" value="(Trans)glycosidases"/>
    <property type="match status" value="1"/>
</dbReference>
<gene>
    <name evidence="1" type="ORF">Back11_54550</name>
</gene>
<dbReference type="PROSITE" id="PS50022">
    <property type="entry name" value="FA58C_3"/>
    <property type="match status" value="1"/>
</dbReference>
<protein>
    <submittedName>
        <fullName evidence="1">Uncharacterized protein</fullName>
    </submittedName>
</protein>
<sequence>MKRALSAVLSFTLVLVICGIGFPSQHVYAAETKINLSTSMVTNESANGNPTALVDEQTIAGDPANGSGGAPSTPWFGGYNASDYPIYAYIDLGQNYNLSSIYVRDSYSSGNFIVSSGSPGSWTTLFTDPLTNYMTWNAHAVAVTTRYVRVNLVSGGDVDEIVIYGTPSAGGGDTTPPDATTDLAAGTATSSSVQLTWTGKGDDGSTGTPTSYDVRYSTSAITNANWASATPAAGVPAPAAAGTTRTMTVNGLLAGTTYYFALKTSDEVPNISALSNVVSKATTASADTTPPGATTDLVAGTATSSSVQLTWTGQGDDGSTGTPASYEVRYSTATITSANWASATLATGVPAPAVAGTVRTMTVNGLSASTTYYFALKTSDEVPNVSALSNVVSKTTTASTVSGKVVITPSMYLNESFYGDPSALTDEQTIAGDPRAGTGGNPTNGWDMGYNSIYHPGSTVIDLGADYAITDLYLYDGSGTGNVKVSTGTPFSWDLKFTDPMSNYNVWNAHSLPVTTRYIQIVKDPGAAMPEIVLYGTALGTPAAPPTPVTPTLPTMDQLIGINAFIDDPLDKMKVAGFVREYHNWQWDEGDIWPFGTIATGYPGYPNNQNKFAPSYAGGGWNFDSYYSGLKNAGITAVPVYTCSVSWLTLGNCDKPIKNGSGRDPLLPASYIEHADHMFQVAARYGSTAVADNKLKLASGQPRSTGLNTIQYYEDWNEQDAWWAGRNVYFNPYEYAAMASADYDGHQGTMGTTVGIKNADPNAKMVMGGLAEPSLSIIRAIKFWADFKRGGSVPFDAINIHHYSTNGTNQTSGTTGISPEADNLVQKLKAYTDYRDRYMQGKEVWISEFGYDTNQGSPVHAPIIGTTSQYETQANWLVRSYLAAAAAGISKAAMFMLRDTDASSSQQFASSGLVSSQATGQTPKISWYYVYTLKNQLTGMRYAGEQASGNSNVKIYKFKSATGSNGGYVLWCPTANNTTVSNYQLSLTTAASTASKVTLTDGNTNGVSSALSIAANKVTVNVSEKPVFVLVNDIQ</sequence>
<dbReference type="RefSeq" id="WP_125664099.1">
    <property type="nucleotide sequence ID" value="NZ_AP019308.1"/>
</dbReference>
<dbReference type="CDD" id="cd00063">
    <property type="entry name" value="FN3"/>
    <property type="match status" value="2"/>
</dbReference>
<keyword evidence="2" id="KW-1185">Reference proteome</keyword>
<dbReference type="EMBL" id="AP019308">
    <property type="protein sequence ID" value="BBH24110.1"/>
    <property type="molecule type" value="Genomic_DNA"/>
</dbReference>
<dbReference type="Gene3D" id="3.20.20.80">
    <property type="entry name" value="Glycosidases"/>
    <property type="match status" value="1"/>
</dbReference>
<proteinExistence type="predicted"/>
<dbReference type="InterPro" id="IPR008979">
    <property type="entry name" value="Galactose-bd-like_sf"/>
</dbReference>
<reference evidence="1 2" key="1">
    <citation type="submission" date="2018-11" db="EMBL/GenBank/DDBJ databases">
        <title>Complete genome sequence of Paenibacillus baekrokdamisoli strain KCTC 33723.</title>
        <authorList>
            <person name="Kang S.W."/>
            <person name="Lee K.C."/>
            <person name="Kim K.K."/>
            <person name="Kim J.S."/>
            <person name="Kim D.S."/>
            <person name="Ko S.H."/>
            <person name="Yang S.H."/>
            <person name="Lee J.S."/>
        </authorList>
    </citation>
    <scope>NUCLEOTIDE SEQUENCE [LARGE SCALE GENOMIC DNA]</scope>
    <source>
        <strain evidence="1 2">KCTC 33723</strain>
    </source>
</reference>
<dbReference type="PROSITE" id="PS50853">
    <property type="entry name" value="FN3"/>
    <property type="match status" value="2"/>
</dbReference>
<dbReference type="InterPro" id="IPR003961">
    <property type="entry name" value="FN3_dom"/>
</dbReference>
<dbReference type="Proteomes" id="UP000275368">
    <property type="component" value="Chromosome"/>
</dbReference>